<feature type="transmembrane region" description="Helical" evidence="1">
    <location>
        <begin position="94"/>
        <end position="114"/>
    </location>
</feature>
<dbReference type="Proteomes" id="UP000694720">
    <property type="component" value="Unplaced"/>
</dbReference>
<reference evidence="3 4" key="1">
    <citation type="submission" date="2017-08" db="EMBL/GenBank/DDBJ databases">
        <title>USMARCv1.0.</title>
        <authorList>
            <person name="Hannum G.I."/>
            <person name="Koren S."/>
            <person name="Schroeder S.G."/>
            <person name="Chin S.C."/>
            <person name="Nonneman D.J."/>
            <person name="Becker S.A."/>
            <person name="Rosen B.D."/>
            <person name="Bickhart D.M."/>
            <person name="Putnam N.H."/>
            <person name="Green R.E."/>
            <person name="Tuggle C.K."/>
            <person name="Liu H."/>
            <person name="Rohrer G.A."/>
            <person name="Warr A."/>
            <person name="Hall R."/>
            <person name="Kim K."/>
            <person name="Hume D.A."/>
            <person name="Talbot R."/>
            <person name="Chow W."/>
            <person name="Howe K."/>
            <person name="Schwartz A.S."/>
            <person name="Watson M."/>
            <person name="Archibald A.L."/>
            <person name="Phillippy A.M."/>
            <person name="Smith T.P.L."/>
        </authorList>
    </citation>
    <scope>NUCLEOTIDE SEQUENCE [LARGE SCALE GENOMIC DNA]</scope>
</reference>
<proteinExistence type="predicted"/>
<dbReference type="Ensembl" id="ENSSSCT00055019250.1">
    <property type="protein sequence ID" value="ENSSSCP00055015179.1"/>
    <property type="gene ID" value="ENSSSCG00055009851.1"/>
</dbReference>
<dbReference type="Ensembl" id="ENSSSCT00065048564.1">
    <property type="protein sequence ID" value="ENSSSCP00065020970.1"/>
    <property type="gene ID" value="ENSSSCG00065035641.1"/>
</dbReference>
<dbReference type="AlphaFoldDB" id="A0A8D0YF80"/>
<dbReference type="Proteomes" id="UP000314985">
    <property type="component" value="Chromosome 7"/>
</dbReference>
<keyword evidence="1" id="KW-0812">Transmembrane</keyword>
<evidence type="ECO:0000313" key="4">
    <source>
        <dbReference type="Proteomes" id="UP000314985"/>
    </source>
</evidence>
<organism evidence="2 5">
    <name type="scientific">Sus scrofa</name>
    <name type="common">Pig</name>
    <dbReference type="NCBI Taxonomy" id="9823"/>
    <lineage>
        <taxon>Eukaryota</taxon>
        <taxon>Metazoa</taxon>
        <taxon>Chordata</taxon>
        <taxon>Craniata</taxon>
        <taxon>Vertebrata</taxon>
        <taxon>Euteleostomi</taxon>
        <taxon>Mammalia</taxon>
        <taxon>Eutheria</taxon>
        <taxon>Laurasiatheria</taxon>
        <taxon>Artiodactyla</taxon>
        <taxon>Suina</taxon>
        <taxon>Suidae</taxon>
        <taxon>Sus</taxon>
    </lineage>
</organism>
<dbReference type="InterPro" id="IPR027862">
    <property type="entry name" value="DUF4534"/>
</dbReference>
<dbReference type="Ensembl" id="ENSSSCT00070006480.1">
    <property type="protein sequence ID" value="ENSSSCP00070005273.1"/>
    <property type="gene ID" value="ENSSSCG00070003445.1"/>
</dbReference>
<sequence>MRQQHWCGMTAKMGSVLSGVFTIMAIDLYLIFERKYLMKGNCTELSSQIKGTGMLAKQAIICWSWTIVFCLSFITLIISCLLLYSIYTQIYRGLLIYIIWIFFYETVNIVIQIHTNDDSNPEEVRILRWFGLVSRTLMHCFWMFFVITYAYVIYKNQSPSNIISYNRRISTGSGEFSWRKAKIINLTRQYNE</sequence>
<gene>
    <name evidence="2" type="primary">TMEM217</name>
</gene>
<dbReference type="OrthoDB" id="8878550at2759"/>
<dbReference type="OMA" id="IWILFYE"/>
<dbReference type="CTD" id="221468"/>
<dbReference type="Pfam" id="PF15049">
    <property type="entry name" value="DUF4534"/>
    <property type="match status" value="1"/>
</dbReference>
<name>A0A8D0YF80_PIG</name>
<dbReference type="Proteomes" id="UP000694728">
    <property type="component" value="Unplaced"/>
</dbReference>
<evidence type="ECO:0000313" key="3">
    <source>
        <dbReference type="Ensembl" id="ENSSSCP00070005273.1"/>
    </source>
</evidence>
<evidence type="ECO:0000313" key="2">
    <source>
        <dbReference type="Ensembl" id="ENSSSCP00035001701.1"/>
    </source>
</evidence>
<dbReference type="Proteomes" id="UP000694724">
    <property type="component" value="Unplaced"/>
</dbReference>
<dbReference type="GeneID" id="100155839"/>
<keyword evidence="1" id="KW-0472">Membrane</keyword>
<dbReference type="Ensembl" id="ENSSSCT00045043768.1">
    <property type="protein sequence ID" value="ENSSSCP00045030389.1"/>
    <property type="gene ID" value="ENSSSCG00045025701.1"/>
</dbReference>
<dbReference type="Ensembl" id="ENSSSCT00035004987.1">
    <property type="protein sequence ID" value="ENSSSCP00035001701.1"/>
    <property type="gene ID" value="ENSSSCG00035004012.1"/>
</dbReference>
<dbReference type="Ensembl" id="ENSSSCT00040018954.1">
    <property type="protein sequence ID" value="ENSSSCP00040007775.1"/>
    <property type="gene ID" value="ENSSSCG00040014212.1"/>
</dbReference>
<feature type="transmembrane region" description="Helical" evidence="1">
    <location>
        <begin position="12"/>
        <end position="32"/>
    </location>
</feature>
<dbReference type="KEGG" id="ssc:100155839"/>
<dbReference type="Ensembl" id="ENSSSCT00015066783.1">
    <property type="protein sequence ID" value="ENSSSCP00015026782.1"/>
    <property type="gene ID" value="ENSSSCG00015050160.1"/>
</dbReference>
<dbReference type="Proteomes" id="UP000694727">
    <property type="component" value="Unplaced"/>
</dbReference>
<protein>
    <submittedName>
        <fullName evidence="2">Transmembrane protein 217</fullName>
    </submittedName>
</protein>
<feature type="transmembrane region" description="Helical" evidence="1">
    <location>
        <begin position="126"/>
        <end position="154"/>
    </location>
</feature>
<dbReference type="PANTHER" id="PTHR34928">
    <property type="entry name" value="TRANSMEMBRANE PROTEIN 217"/>
    <property type="match status" value="1"/>
</dbReference>
<dbReference type="PANTHER" id="PTHR34928:SF2">
    <property type="entry name" value="TRANSMEMBRANE PROTEIN 217"/>
    <property type="match status" value="1"/>
</dbReference>
<evidence type="ECO:0000313" key="5">
    <source>
        <dbReference type="Proteomes" id="UP000694720"/>
    </source>
</evidence>
<feature type="transmembrane region" description="Helical" evidence="1">
    <location>
        <begin position="63"/>
        <end position="87"/>
    </location>
</feature>
<dbReference type="Proteomes" id="UP000694726">
    <property type="component" value="Unplaced"/>
</dbReference>
<reference evidence="2" key="2">
    <citation type="submission" date="2025-05" db="UniProtKB">
        <authorList>
            <consortium name="Ensembl"/>
        </authorList>
    </citation>
    <scope>IDENTIFICATION</scope>
</reference>
<dbReference type="Ensembl" id="ENSSSCT00025010999.1">
    <property type="protein sequence ID" value="ENSSSCP00025004424.1"/>
    <property type="gene ID" value="ENSSSCG00025008266.1"/>
</dbReference>
<dbReference type="RefSeq" id="XP_001927679.1">
    <property type="nucleotide sequence ID" value="XM_001927644.5"/>
</dbReference>
<dbReference type="Ensembl" id="ENSSSCT00050099009.1">
    <property type="protein sequence ID" value="ENSSSCP00050042809.1"/>
    <property type="gene ID" value="ENSSSCG00050072517.1"/>
</dbReference>
<dbReference type="Proteomes" id="UP000694722">
    <property type="component" value="Unplaced"/>
</dbReference>
<evidence type="ECO:0000256" key="1">
    <source>
        <dbReference type="SAM" id="Phobius"/>
    </source>
</evidence>
<keyword evidence="1" id="KW-1133">Transmembrane helix</keyword>
<dbReference type="Proteomes" id="UP000694571">
    <property type="component" value="Unplaced"/>
</dbReference>
<dbReference type="Proteomes" id="UP000694725">
    <property type="component" value="Unplaced"/>
</dbReference>
<accession>A0A8D0YF80</accession>